<dbReference type="OrthoDB" id="1367392at2"/>
<protein>
    <submittedName>
        <fullName evidence="2">Uncharacterized protein</fullName>
    </submittedName>
</protein>
<accession>A0A4R6Q8J3</accession>
<dbReference type="RefSeq" id="WP_133533358.1">
    <property type="nucleotide sequence ID" value="NZ_SNXR01000014.1"/>
</dbReference>
<evidence type="ECO:0000313" key="2">
    <source>
        <dbReference type="EMBL" id="TDP58868.1"/>
    </source>
</evidence>
<sequence length="108" mass="12699">METKKQLSNYEIFIKGQLKVNLPAILIIFSSLFGLTIYADLSFKVSVIVGGILSWIYWSFAIKKWIKWAIIENNIEKDRVYKIGKNGFLLWNINQIDEVIDNKKKPWF</sequence>
<reference evidence="2 3" key="1">
    <citation type="submission" date="2019-03" db="EMBL/GenBank/DDBJ databases">
        <title>Genomic Encyclopedia of Archaeal and Bacterial Type Strains, Phase II (KMG-II): from individual species to whole genera.</title>
        <authorList>
            <person name="Goeker M."/>
        </authorList>
    </citation>
    <scope>NUCLEOTIDE SEQUENCE [LARGE SCALE GENOMIC DNA]</scope>
    <source>
        <strain evidence="2 3">DSM 25687</strain>
    </source>
</reference>
<dbReference type="EMBL" id="SNXR01000014">
    <property type="protein sequence ID" value="TDP58868.1"/>
    <property type="molecule type" value="Genomic_DNA"/>
</dbReference>
<keyword evidence="1" id="KW-1133">Transmembrane helix</keyword>
<keyword evidence="1" id="KW-0472">Membrane</keyword>
<evidence type="ECO:0000256" key="1">
    <source>
        <dbReference type="SAM" id="Phobius"/>
    </source>
</evidence>
<feature type="transmembrane region" description="Helical" evidence="1">
    <location>
        <begin position="20"/>
        <end position="39"/>
    </location>
</feature>
<organism evidence="2 3">
    <name type="scientific">Flavobacterium dankookense</name>
    <dbReference type="NCBI Taxonomy" id="706186"/>
    <lineage>
        <taxon>Bacteria</taxon>
        <taxon>Pseudomonadati</taxon>
        <taxon>Bacteroidota</taxon>
        <taxon>Flavobacteriia</taxon>
        <taxon>Flavobacteriales</taxon>
        <taxon>Flavobacteriaceae</taxon>
        <taxon>Flavobacterium</taxon>
    </lineage>
</organism>
<comment type="caution">
    <text evidence="2">The sequence shown here is derived from an EMBL/GenBank/DDBJ whole genome shotgun (WGS) entry which is preliminary data.</text>
</comment>
<dbReference type="AlphaFoldDB" id="A0A4R6Q8J3"/>
<name>A0A4R6Q8J3_9FLAO</name>
<gene>
    <name evidence="2" type="ORF">BC748_2112</name>
</gene>
<keyword evidence="1" id="KW-0812">Transmembrane</keyword>
<keyword evidence="3" id="KW-1185">Reference proteome</keyword>
<proteinExistence type="predicted"/>
<dbReference type="Proteomes" id="UP000295260">
    <property type="component" value="Unassembled WGS sequence"/>
</dbReference>
<evidence type="ECO:0000313" key="3">
    <source>
        <dbReference type="Proteomes" id="UP000295260"/>
    </source>
</evidence>
<feature type="transmembrane region" description="Helical" evidence="1">
    <location>
        <begin position="45"/>
        <end position="62"/>
    </location>
</feature>